<dbReference type="EMBL" id="AUZY01005752">
    <property type="protein sequence ID" value="EQD57489.1"/>
    <property type="molecule type" value="Genomic_DNA"/>
</dbReference>
<dbReference type="InterPro" id="IPR036249">
    <property type="entry name" value="Thioredoxin-like_sf"/>
</dbReference>
<name>T1BWE8_9ZZZZ</name>
<evidence type="ECO:0000259" key="1">
    <source>
        <dbReference type="Pfam" id="PF03190"/>
    </source>
</evidence>
<reference evidence="2" key="2">
    <citation type="journal article" date="2014" name="ISME J.">
        <title>Microbial stratification in low pH oxic and suboxic macroscopic growths along an acid mine drainage.</title>
        <authorList>
            <person name="Mendez-Garcia C."/>
            <person name="Mesa V."/>
            <person name="Sprenger R.R."/>
            <person name="Richter M."/>
            <person name="Diez M.S."/>
            <person name="Solano J."/>
            <person name="Bargiela R."/>
            <person name="Golyshina O.V."/>
            <person name="Manteca A."/>
            <person name="Ramos J.L."/>
            <person name="Gallego J.R."/>
            <person name="Llorente I."/>
            <person name="Martins Dos Santos V.A."/>
            <person name="Jensen O.N."/>
            <person name="Pelaez A.I."/>
            <person name="Sanchez J."/>
            <person name="Ferrer M."/>
        </authorList>
    </citation>
    <scope>NUCLEOTIDE SEQUENCE</scope>
</reference>
<gene>
    <name evidence="2" type="ORF">B1B_08774</name>
</gene>
<dbReference type="Gene3D" id="3.40.30.10">
    <property type="entry name" value="Glutaredoxin"/>
    <property type="match status" value="1"/>
</dbReference>
<dbReference type="AlphaFoldDB" id="T1BWE8"/>
<reference evidence="2" key="1">
    <citation type="submission" date="2013-08" db="EMBL/GenBank/DDBJ databases">
        <authorList>
            <person name="Mendez C."/>
            <person name="Richter M."/>
            <person name="Ferrer M."/>
            <person name="Sanchez J."/>
        </authorList>
    </citation>
    <scope>NUCLEOTIDE SEQUENCE</scope>
</reference>
<dbReference type="PANTHER" id="PTHR42899">
    <property type="entry name" value="SPERMATOGENESIS-ASSOCIATED PROTEIN 20"/>
    <property type="match status" value="1"/>
</dbReference>
<dbReference type="PANTHER" id="PTHR42899:SF1">
    <property type="entry name" value="SPERMATOGENESIS-ASSOCIATED PROTEIN 20"/>
    <property type="match status" value="1"/>
</dbReference>
<dbReference type="SUPFAM" id="SSF52833">
    <property type="entry name" value="Thioredoxin-like"/>
    <property type="match status" value="1"/>
</dbReference>
<evidence type="ECO:0000313" key="2">
    <source>
        <dbReference type="EMBL" id="EQD57489.1"/>
    </source>
</evidence>
<feature type="domain" description="Spermatogenesis-associated protein 20-like TRX" evidence="1">
    <location>
        <begin position="10"/>
        <end position="170"/>
    </location>
</feature>
<accession>T1BWE8</accession>
<proteinExistence type="predicted"/>
<dbReference type="CDD" id="cd02955">
    <property type="entry name" value="SSP411"/>
    <property type="match status" value="1"/>
</dbReference>
<organism evidence="2">
    <name type="scientific">mine drainage metagenome</name>
    <dbReference type="NCBI Taxonomy" id="410659"/>
    <lineage>
        <taxon>unclassified sequences</taxon>
        <taxon>metagenomes</taxon>
        <taxon>ecological metagenomes</taxon>
    </lineage>
</organism>
<dbReference type="GO" id="GO:0005975">
    <property type="term" value="P:carbohydrate metabolic process"/>
    <property type="evidence" value="ECO:0007669"/>
    <property type="project" value="InterPro"/>
</dbReference>
<dbReference type="InterPro" id="IPR024705">
    <property type="entry name" value="Ssp411"/>
</dbReference>
<dbReference type="InterPro" id="IPR004879">
    <property type="entry name" value="Ssp411-like_TRX"/>
</dbReference>
<dbReference type="Pfam" id="PF03190">
    <property type="entry name" value="Thioredox_DsbH"/>
    <property type="match status" value="1"/>
</dbReference>
<feature type="non-terminal residue" evidence="2">
    <location>
        <position position="326"/>
    </location>
</feature>
<protein>
    <submittedName>
        <fullName evidence="2">Protein containing DUF255</fullName>
    </submittedName>
</protein>
<dbReference type="SUPFAM" id="SSF48208">
    <property type="entry name" value="Six-hairpin glycosidases"/>
    <property type="match status" value="1"/>
</dbReference>
<comment type="caution">
    <text evidence="2">The sequence shown here is derived from an EMBL/GenBank/DDBJ whole genome shotgun (WGS) entry which is preliminary data.</text>
</comment>
<dbReference type="InterPro" id="IPR008928">
    <property type="entry name" value="6-hairpin_glycosidase_sf"/>
</dbReference>
<sequence>MTRSPVPPAHRLARSPSAYLRCAAEQEIGWYPWGEDAFRSARETGRPILLDIGAAWCHWCHVMDEGTYSDPEVSALVNQLFVPVKVDRDENPEVDRRYQLQVNALTGQGGWPLTAFLTPQGEVFLGGTYFPPEDQGGRPGFRRVLREVARLWREERDALKGQAKAVQEGLKGMAAPRDPPAGHDFIHEVAQALQEHFDPTHGGFGGAPKFPHPMASSFQLYLTHQTGDPAPAEMARLTLTRMAEGGLYDQLGGGFHRYSVDEGWHIPHFEKMAVDNGHLLGAYREGFEALGEPRFREAMEGISTWILSVLDQAPRGGFGASQDADN</sequence>